<comment type="caution">
    <text evidence="1">The sequence shown here is derived from an EMBL/GenBank/DDBJ whole genome shotgun (WGS) entry which is preliminary data.</text>
</comment>
<evidence type="ECO:0000313" key="2">
    <source>
        <dbReference type="Proteomes" id="UP001627284"/>
    </source>
</evidence>
<organism evidence="1 2">
    <name type="scientific">Solanum stoloniferum</name>
    <dbReference type="NCBI Taxonomy" id="62892"/>
    <lineage>
        <taxon>Eukaryota</taxon>
        <taxon>Viridiplantae</taxon>
        <taxon>Streptophyta</taxon>
        <taxon>Embryophyta</taxon>
        <taxon>Tracheophyta</taxon>
        <taxon>Spermatophyta</taxon>
        <taxon>Magnoliopsida</taxon>
        <taxon>eudicotyledons</taxon>
        <taxon>Gunneridae</taxon>
        <taxon>Pentapetalae</taxon>
        <taxon>asterids</taxon>
        <taxon>lamiids</taxon>
        <taxon>Solanales</taxon>
        <taxon>Solanaceae</taxon>
        <taxon>Solanoideae</taxon>
        <taxon>Solaneae</taxon>
        <taxon>Solanum</taxon>
    </lineage>
</organism>
<reference evidence="1 2" key="1">
    <citation type="submission" date="2024-05" db="EMBL/GenBank/DDBJ databases">
        <title>De novo assembly of an allotetraploid wild potato.</title>
        <authorList>
            <person name="Hosaka A.J."/>
        </authorList>
    </citation>
    <scope>NUCLEOTIDE SEQUENCE [LARGE SCALE GENOMIC DNA]</scope>
    <source>
        <tissue evidence="1">Young leaves</tissue>
    </source>
</reference>
<dbReference type="InterPro" id="IPR046349">
    <property type="entry name" value="C1-like_sf"/>
</dbReference>
<dbReference type="EMBL" id="JBJKTR010000008">
    <property type="protein sequence ID" value="KAL3360801.1"/>
    <property type="molecule type" value="Genomic_DNA"/>
</dbReference>
<proteinExistence type="predicted"/>
<protein>
    <recommendedName>
        <fullName evidence="3">DC1 domain-containing protein</fullName>
    </recommendedName>
</protein>
<gene>
    <name evidence="1" type="ORF">AABB24_013984</name>
</gene>
<dbReference type="Proteomes" id="UP001627284">
    <property type="component" value="Unassembled WGS sequence"/>
</dbReference>
<evidence type="ECO:0008006" key="3">
    <source>
        <dbReference type="Google" id="ProtNLM"/>
    </source>
</evidence>
<accession>A0ABD2TX00</accession>
<sequence length="161" mass="18625">MVVIVVITFSMRYALTFLKEFDMIFILCTHSPFFPFLQSLFGIRIVETEFCCVASGYDNSCPHNTLFSFYYHCDLCKFDLHLECASVTTKLIHKVKYPLDLFTSSPLKCEGAALLCCICNQVMNRQSAWLFYNHEFDYICHLECAAEEELGVIYRGSKFPI</sequence>
<keyword evidence="2" id="KW-1185">Reference proteome</keyword>
<dbReference type="AlphaFoldDB" id="A0ABD2TX00"/>
<dbReference type="SUPFAM" id="SSF57889">
    <property type="entry name" value="Cysteine-rich domain"/>
    <property type="match status" value="1"/>
</dbReference>
<name>A0ABD2TX00_9SOLN</name>
<evidence type="ECO:0000313" key="1">
    <source>
        <dbReference type="EMBL" id="KAL3360801.1"/>
    </source>
</evidence>